<evidence type="ECO:0008006" key="3">
    <source>
        <dbReference type="Google" id="ProtNLM"/>
    </source>
</evidence>
<dbReference type="KEGG" id="ggr:HKW67_17325"/>
<name>A0A6M4IW89_9BACT</name>
<evidence type="ECO:0000313" key="2">
    <source>
        <dbReference type="Proteomes" id="UP000500938"/>
    </source>
</evidence>
<accession>A0A6M4IW89</accession>
<reference evidence="1 2" key="1">
    <citation type="submission" date="2020-05" db="EMBL/GenBank/DDBJ databases">
        <title>Complete genome sequence of Gemmatimonas greenlandica TET16.</title>
        <authorList>
            <person name="Zeng Y."/>
        </authorList>
    </citation>
    <scope>NUCLEOTIDE SEQUENCE [LARGE SCALE GENOMIC DNA]</scope>
    <source>
        <strain evidence="1 2">TET16</strain>
    </source>
</reference>
<organism evidence="1 2">
    <name type="scientific">Gemmatimonas groenlandica</name>
    <dbReference type="NCBI Taxonomy" id="2732249"/>
    <lineage>
        <taxon>Bacteria</taxon>
        <taxon>Pseudomonadati</taxon>
        <taxon>Gemmatimonadota</taxon>
        <taxon>Gemmatimonadia</taxon>
        <taxon>Gemmatimonadales</taxon>
        <taxon>Gemmatimonadaceae</taxon>
        <taxon>Gemmatimonas</taxon>
    </lineage>
</organism>
<dbReference type="EMBL" id="CP053085">
    <property type="protein sequence ID" value="QJR37152.1"/>
    <property type="molecule type" value="Genomic_DNA"/>
</dbReference>
<keyword evidence="2" id="KW-1185">Reference proteome</keyword>
<gene>
    <name evidence="1" type="ORF">HKW67_17325</name>
</gene>
<dbReference type="AlphaFoldDB" id="A0A6M4IW89"/>
<dbReference type="Proteomes" id="UP000500938">
    <property type="component" value="Chromosome"/>
</dbReference>
<protein>
    <recommendedName>
        <fullName evidence="3">6-bladed beta-propeller</fullName>
    </recommendedName>
</protein>
<evidence type="ECO:0000313" key="1">
    <source>
        <dbReference type="EMBL" id="QJR37152.1"/>
    </source>
</evidence>
<sequence>MALATSCREAAPAALAATSSLDAVPLAVLSHRAEPLFQVVGGLIAGDILIIAERSRGEIHFFSRRGAHLRTVGRLGNGPGEFTHLAWIQRRGSLLLAFDQSERRLSEFTVAGDFVRATTVRPPEGEAIRAVGVLPNGMLLARSQLLIPPPVAPRLVTRRSSLMRYAFTTEASAERIGEFAEGEKYEEPRPRGGRSVAELPFGLQSDIAVTADGIAMVELDSLLRILDASGKVQTVRSLALSSRADPVTAADKAAARRIFTEDAPPRLKWGEVFDRMPIPRTRPQLGWAGPHSVRLLAPTTSGHLWITEFGGINDSHVSWSVLDARGKQLGRVTSVQEATVLDAVEDLVLLLLWDVDGVESVQLRRVTPALGGSLSHSAGGSGKGDR</sequence>
<proteinExistence type="predicted"/>